<gene>
    <name evidence="7" type="ORF">J2Z42_000406</name>
</gene>
<proteinExistence type="inferred from homology"/>
<sequence length="165" mass="18819">MLTTEKRNPKHDDLYGQDIIQKYPKEQRYTLAILQDIQRRYKYIPREAMENLAKHLETPLSRLYGMATFYKALSLTPKGENIITVCDGTACHVTGSMIVIDELEKALGIKPGETTEDHKFSINTVNCIGCCAIAPVMMINDKYYGNLTPKKVEEILNGYRGERNE</sequence>
<dbReference type="InterPro" id="IPR041921">
    <property type="entry name" value="NuoE_N"/>
</dbReference>
<dbReference type="CDD" id="cd03064">
    <property type="entry name" value="TRX_Fd_NuoE"/>
    <property type="match status" value="1"/>
</dbReference>
<evidence type="ECO:0000313" key="8">
    <source>
        <dbReference type="Proteomes" id="UP001519307"/>
    </source>
</evidence>
<comment type="cofactor">
    <cofactor evidence="6">
        <name>[2Fe-2S] cluster</name>
        <dbReference type="ChEBI" id="CHEBI:190135"/>
    </cofactor>
</comment>
<dbReference type="InterPro" id="IPR028431">
    <property type="entry name" value="NADP_DH_HndA-like"/>
</dbReference>
<keyword evidence="3" id="KW-0479">Metal-binding</keyword>
<keyword evidence="8" id="KW-1185">Reference proteome</keyword>
<evidence type="ECO:0000313" key="7">
    <source>
        <dbReference type="EMBL" id="MBP2031741.1"/>
    </source>
</evidence>
<dbReference type="Pfam" id="PF01257">
    <property type="entry name" value="2Fe-2S_thioredx"/>
    <property type="match status" value="1"/>
</dbReference>
<evidence type="ECO:0000256" key="1">
    <source>
        <dbReference type="ARBA" id="ARBA00010643"/>
    </source>
</evidence>
<comment type="similarity">
    <text evidence="1">Belongs to the complex I 24 kDa subunit family.</text>
</comment>
<comment type="caution">
    <text evidence="7">The sequence shown here is derived from an EMBL/GenBank/DDBJ whole genome shotgun (WGS) entry which is preliminary data.</text>
</comment>
<dbReference type="NCBIfam" id="NF005722">
    <property type="entry name" value="PRK07539.1-2"/>
    <property type="match status" value="1"/>
</dbReference>
<dbReference type="NCBIfam" id="TIGR01958">
    <property type="entry name" value="nuoE_fam"/>
    <property type="match status" value="1"/>
</dbReference>
<dbReference type="InterPro" id="IPR036249">
    <property type="entry name" value="Thioredoxin-like_sf"/>
</dbReference>
<dbReference type="EMBL" id="JAGGLM010000001">
    <property type="protein sequence ID" value="MBP2031741.1"/>
    <property type="molecule type" value="Genomic_DNA"/>
</dbReference>
<organism evidence="7 8">
    <name type="scientific">Clostridium algifaecis</name>
    <dbReference type="NCBI Taxonomy" id="1472040"/>
    <lineage>
        <taxon>Bacteria</taxon>
        <taxon>Bacillati</taxon>
        <taxon>Bacillota</taxon>
        <taxon>Clostridia</taxon>
        <taxon>Eubacteriales</taxon>
        <taxon>Clostridiaceae</taxon>
        <taxon>Clostridium</taxon>
    </lineage>
</organism>
<dbReference type="Gene3D" id="3.40.30.10">
    <property type="entry name" value="Glutaredoxin"/>
    <property type="match status" value="1"/>
</dbReference>
<evidence type="ECO:0000256" key="5">
    <source>
        <dbReference type="ARBA" id="ARBA00023014"/>
    </source>
</evidence>
<dbReference type="Gene3D" id="1.10.10.1590">
    <property type="entry name" value="NADH-quinone oxidoreductase subunit E"/>
    <property type="match status" value="1"/>
</dbReference>
<evidence type="ECO:0000256" key="3">
    <source>
        <dbReference type="ARBA" id="ARBA00022723"/>
    </source>
</evidence>
<evidence type="ECO:0000256" key="6">
    <source>
        <dbReference type="ARBA" id="ARBA00034078"/>
    </source>
</evidence>
<dbReference type="SUPFAM" id="SSF52833">
    <property type="entry name" value="Thioredoxin-like"/>
    <property type="match status" value="1"/>
</dbReference>
<keyword evidence="5" id="KW-0411">Iron-sulfur</keyword>
<dbReference type="InterPro" id="IPR002023">
    <property type="entry name" value="NuoE-like"/>
</dbReference>
<keyword evidence="4" id="KW-0408">Iron</keyword>
<dbReference type="InterPro" id="IPR042128">
    <property type="entry name" value="NuoE_dom"/>
</dbReference>
<name>A0ABS4KNW8_9CLOT</name>
<dbReference type="Proteomes" id="UP001519307">
    <property type="component" value="Unassembled WGS sequence"/>
</dbReference>
<dbReference type="PIRSF" id="PIRSF000216">
    <property type="entry name" value="NADH_DH_24kDa"/>
    <property type="match status" value="1"/>
</dbReference>
<accession>A0ABS4KNW8</accession>
<dbReference type="PANTHER" id="PTHR43342:SF1">
    <property type="entry name" value="BIFURCATING [FEFE] HYDROGENASE GAMMA SUBUNIT"/>
    <property type="match status" value="1"/>
</dbReference>
<dbReference type="PANTHER" id="PTHR43342">
    <property type="entry name" value="NADH-QUINONE OXIDOREDUCTASE, E SUBUNIT"/>
    <property type="match status" value="1"/>
</dbReference>
<protein>
    <submittedName>
        <fullName evidence="7">NADH-quinone oxidoreductase subunit E</fullName>
    </submittedName>
</protein>
<evidence type="ECO:0000256" key="4">
    <source>
        <dbReference type="ARBA" id="ARBA00023004"/>
    </source>
</evidence>
<reference evidence="7 8" key="1">
    <citation type="submission" date="2021-03" db="EMBL/GenBank/DDBJ databases">
        <title>Genomic Encyclopedia of Type Strains, Phase IV (KMG-IV): sequencing the most valuable type-strain genomes for metagenomic binning, comparative biology and taxonomic classification.</title>
        <authorList>
            <person name="Goeker M."/>
        </authorList>
    </citation>
    <scope>NUCLEOTIDE SEQUENCE [LARGE SCALE GENOMIC DNA]</scope>
    <source>
        <strain evidence="7 8">DSM 28783</strain>
    </source>
</reference>
<dbReference type="RefSeq" id="WP_209700682.1">
    <property type="nucleotide sequence ID" value="NZ_JAGGLM010000001.1"/>
</dbReference>
<keyword evidence="2" id="KW-0001">2Fe-2S</keyword>
<evidence type="ECO:0000256" key="2">
    <source>
        <dbReference type="ARBA" id="ARBA00022714"/>
    </source>
</evidence>